<organism evidence="1 4">
    <name type="scientific">Streptomyces acidiscabies</name>
    <dbReference type="NCBI Taxonomy" id="42234"/>
    <lineage>
        <taxon>Bacteria</taxon>
        <taxon>Bacillati</taxon>
        <taxon>Actinomycetota</taxon>
        <taxon>Actinomycetes</taxon>
        <taxon>Kitasatosporales</taxon>
        <taxon>Streptomycetaceae</taxon>
        <taxon>Streptomyces</taxon>
    </lineage>
</organism>
<dbReference type="GeneID" id="69804697"/>
<protein>
    <recommendedName>
        <fullName evidence="5">Methylamine utilization protein MauE</fullName>
    </recommendedName>
</protein>
<dbReference type="AlphaFoldDB" id="A0AAP6ELA3"/>
<comment type="caution">
    <text evidence="1">The sequence shown here is derived from an EMBL/GenBank/DDBJ whole genome shotgun (WGS) entry which is preliminary data.</text>
</comment>
<dbReference type="Proteomes" id="UP001282288">
    <property type="component" value="Unassembled WGS sequence"/>
</dbReference>
<evidence type="ECO:0008006" key="5">
    <source>
        <dbReference type="Google" id="ProtNLM"/>
    </source>
</evidence>
<reference evidence="1 3" key="1">
    <citation type="journal article" date="2023" name="Microb. Genom.">
        <title>Mesoterricola silvestris gen. nov., sp. nov., Mesoterricola sediminis sp. nov., Geothrix oryzae sp. nov., Geothrix edaphica sp. nov., Geothrix rubra sp. nov., and Geothrix limicola sp. nov., six novel members of Acidobacteriota isolated from soils.</title>
        <authorList>
            <person name="Weisberg A.J."/>
            <person name="Pearce E."/>
            <person name="Kramer C.G."/>
            <person name="Chang J.H."/>
            <person name="Clarke C.R."/>
        </authorList>
    </citation>
    <scope>NUCLEOTIDE SEQUENCE</scope>
    <source>
        <strain evidence="2 3">NB05-1H</strain>
        <strain evidence="1">NRRL_B-16521</strain>
    </source>
</reference>
<sequence>MLLVVFGALFAGARILGLVRGSTEPCGCFGAGSSRPLGVSNVLMGAAVLATGAWALRTPGADTAQEAVALLAVACTAGSLLYSHRRHAYTVAGNLLKQSESAV</sequence>
<evidence type="ECO:0000313" key="2">
    <source>
        <dbReference type="EMBL" id="MDX3019976.1"/>
    </source>
</evidence>
<evidence type="ECO:0000313" key="4">
    <source>
        <dbReference type="Proteomes" id="UP001282288"/>
    </source>
</evidence>
<keyword evidence="3" id="KW-1185">Reference proteome</keyword>
<accession>A0AAP6ELA3</accession>
<dbReference type="EMBL" id="JARAWP010000010">
    <property type="protein sequence ID" value="MDX3019976.1"/>
    <property type="molecule type" value="Genomic_DNA"/>
</dbReference>
<name>A0AAP6ELA3_9ACTN</name>
<dbReference type="RefSeq" id="WP_010360177.1">
    <property type="nucleotide sequence ID" value="NZ_BCMK01000043.1"/>
</dbReference>
<evidence type="ECO:0000313" key="3">
    <source>
        <dbReference type="Proteomes" id="UP001272987"/>
    </source>
</evidence>
<dbReference type="Proteomes" id="UP001272987">
    <property type="component" value="Unassembled WGS sequence"/>
</dbReference>
<proteinExistence type="predicted"/>
<gene>
    <name evidence="1" type="ORF">PV399_45180</name>
    <name evidence="2" type="ORF">PV666_19055</name>
</gene>
<evidence type="ECO:0000313" key="1">
    <source>
        <dbReference type="EMBL" id="MDX2966843.1"/>
    </source>
</evidence>
<dbReference type="EMBL" id="JARAWC010000071">
    <property type="protein sequence ID" value="MDX2966843.1"/>
    <property type="molecule type" value="Genomic_DNA"/>
</dbReference>